<gene>
    <name evidence="3" type="ORF">MVEN_02608700</name>
</gene>
<accession>A0A8H6TW82</accession>
<organism evidence="3 4">
    <name type="scientific">Mycena venus</name>
    <dbReference type="NCBI Taxonomy" id="2733690"/>
    <lineage>
        <taxon>Eukaryota</taxon>
        <taxon>Fungi</taxon>
        <taxon>Dikarya</taxon>
        <taxon>Basidiomycota</taxon>
        <taxon>Agaricomycotina</taxon>
        <taxon>Agaricomycetes</taxon>
        <taxon>Agaricomycetidae</taxon>
        <taxon>Agaricales</taxon>
        <taxon>Marasmiineae</taxon>
        <taxon>Mycenaceae</taxon>
        <taxon>Mycena</taxon>
    </lineage>
</organism>
<dbReference type="InterPro" id="IPR011047">
    <property type="entry name" value="Quinoprotein_ADH-like_sf"/>
</dbReference>
<dbReference type="InterPro" id="IPR015943">
    <property type="entry name" value="WD40/YVTN_repeat-like_dom_sf"/>
</dbReference>
<dbReference type="Gene3D" id="2.130.10.10">
    <property type="entry name" value="YVTN repeat-like/Quinoprotein amine dehydrogenase"/>
    <property type="match status" value="1"/>
</dbReference>
<dbReference type="EMBL" id="JACAZI010000042">
    <property type="protein sequence ID" value="KAF7326555.1"/>
    <property type="molecule type" value="Genomic_DNA"/>
</dbReference>
<keyword evidence="1" id="KW-0853">WD repeat</keyword>
<protein>
    <submittedName>
        <fullName evidence="3">Ras-GAP domain-containing protein</fullName>
    </submittedName>
</protein>
<sequence length="362" mass="39929">MPHYRLPYTPHSGAKSHSGNILALAITEDGKTLASGVQEVVATLCLCFGPDKPTNPMTFYTPAPRTDTFFCWRQDKLSKAFEETFALQITHSGEITSLAFDSTNNRLCLCSCTDIIQSWTISKDANTGKWKAHNIFSQKYANLVPRLITFAAFDNSSDRDIIVFGSGHNGPIYILRGKTGERKADWSVGAYIGSAVVDWKEGLLCLNDPYVGPALFRHADQTKARSFEVRRELPGDPFSSDVCFGENGSTVVTGSDHGIVYVFDTRSGDAIQELETGRSQRIKAVATTEMGGVPVIVAAYAYSDEGFQEILVWKRVRATTIGWDKVGMLLKVLVLLGFVAFIYQNLVERHLEFSIGETVDSL</sequence>
<evidence type="ECO:0000256" key="1">
    <source>
        <dbReference type="ARBA" id="ARBA00022574"/>
    </source>
</evidence>
<dbReference type="InterPro" id="IPR001680">
    <property type="entry name" value="WD40_rpt"/>
</dbReference>
<dbReference type="PANTHER" id="PTHR19848">
    <property type="entry name" value="WD40 REPEAT PROTEIN"/>
    <property type="match status" value="1"/>
</dbReference>
<evidence type="ECO:0000256" key="2">
    <source>
        <dbReference type="ARBA" id="ARBA00022737"/>
    </source>
</evidence>
<name>A0A8H6TW82_9AGAR</name>
<dbReference type="SMART" id="SM00320">
    <property type="entry name" value="WD40"/>
    <property type="match status" value="2"/>
</dbReference>
<proteinExistence type="predicted"/>
<dbReference type="Pfam" id="PF00400">
    <property type="entry name" value="WD40"/>
    <property type="match status" value="1"/>
</dbReference>
<evidence type="ECO:0000313" key="3">
    <source>
        <dbReference type="EMBL" id="KAF7326555.1"/>
    </source>
</evidence>
<dbReference type="SUPFAM" id="SSF50998">
    <property type="entry name" value="Quinoprotein alcohol dehydrogenase-like"/>
    <property type="match status" value="1"/>
</dbReference>
<reference evidence="3" key="1">
    <citation type="submission" date="2020-05" db="EMBL/GenBank/DDBJ databases">
        <title>Mycena genomes resolve the evolution of fungal bioluminescence.</title>
        <authorList>
            <person name="Tsai I.J."/>
        </authorList>
    </citation>
    <scope>NUCLEOTIDE SEQUENCE</scope>
    <source>
        <strain evidence="3">CCC161011</strain>
    </source>
</reference>
<dbReference type="OrthoDB" id="3238562at2759"/>
<dbReference type="Proteomes" id="UP000620124">
    <property type="component" value="Unassembled WGS sequence"/>
</dbReference>
<evidence type="ECO:0000313" key="4">
    <source>
        <dbReference type="Proteomes" id="UP000620124"/>
    </source>
</evidence>
<keyword evidence="2" id="KW-0677">Repeat</keyword>
<dbReference type="PANTHER" id="PTHR19848:SF8">
    <property type="entry name" value="F-BOX AND WD REPEAT DOMAIN CONTAINING 7"/>
    <property type="match status" value="1"/>
</dbReference>
<keyword evidence="4" id="KW-1185">Reference proteome</keyword>
<comment type="caution">
    <text evidence="3">The sequence shown here is derived from an EMBL/GenBank/DDBJ whole genome shotgun (WGS) entry which is preliminary data.</text>
</comment>
<dbReference type="AlphaFoldDB" id="A0A8H6TW82"/>